<dbReference type="Pfam" id="PF05198">
    <property type="entry name" value="IF3_N"/>
    <property type="match status" value="1"/>
</dbReference>
<dbReference type="PANTHER" id="PTHR10938:SF0">
    <property type="entry name" value="TRANSLATION INITIATION FACTOR IF-3, MITOCHONDRIAL"/>
    <property type="match status" value="1"/>
</dbReference>
<dbReference type="InterPro" id="IPR001288">
    <property type="entry name" value="Translation_initiation_fac_3"/>
</dbReference>
<comment type="function">
    <text evidence="4 6">IF-3 binds to the 30S ribosomal subunit and shifts the equilibrium between 70S ribosomes and their 50S and 30S subunits in favor of the free subunits, thus enhancing the availability of 30S subunits on which protein synthesis initiation begins.</text>
</comment>
<protein>
    <recommendedName>
        <fullName evidence="4 5">Translation initiation factor IF-3</fullName>
    </recommendedName>
</protein>
<dbReference type="FunFam" id="3.10.20.80:FF:000001">
    <property type="entry name" value="Translation initiation factor IF-3"/>
    <property type="match status" value="1"/>
</dbReference>
<dbReference type="Proteomes" id="UP000070226">
    <property type="component" value="Unassembled WGS sequence"/>
</dbReference>
<evidence type="ECO:0000313" key="9">
    <source>
        <dbReference type="EMBL" id="KXA62148.1"/>
    </source>
</evidence>
<dbReference type="EMBL" id="LRQT01000097">
    <property type="protein sequence ID" value="KXA62148.1"/>
    <property type="molecule type" value="Genomic_DNA"/>
</dbReference>
<dbReference type="InterPro" id="IPR036787">
    <property type="entry name" value="T_IF-3_N_sf"/>
</dbReference>
<keyword evidence="2 4" id="KW-0396">Initiation factor</keyword>
<dbReference type="FunFam" id="3.30.110.10:FF:000001">
    <property type="entry name" value="Translation initiation factor IF-3"/>
    <property type="match status" value="1"/>
</dbReference>
<keyword evidence="4" id="KW-0963">Cytoplasm</keyword>
<evidence type="ECO:0000256" key="3">
    <source>
        <dbReference type="ARBA" id="ARBA00022917"/>
    </source>
</evidence>
<evidence type="ECO:0000256" key="5">
    <source>
        <dbReference type="NCBIfam" id="TIGR00168"/>
    </source>
</evidence>
<comment type="subunit">
    <text evidence="4 6">Monomer.</text>
</comment>
<dbReference type="GO" id="GO:0005829">
    <property type="term" value="C:cytosol"/>
    <property type="evidence" value="ECO:0007669"/>
    <property type="project" value="TreeGrafter"/>
</dbReference>
<gene>
    <name evidence="4" type="primary">infC</name>
    <name evidence="9" type="ORF">HMPREF3233_01812</name>
</gene>
<dbReference type="InterPro" id="IPR019813">
    <property type="entry name" value="Translation_initiation_fac3_CS"/>
</dbReference>
<evidence type="ECO:0000259" key="7">
    <source>
        <dbReference type="Pfam" id="PF00707"/>
    </source>
</evidence>
<evidence type="ECO:0000313" key="10">
    <source>
        <dbReference type="Proteomes" id="UP000070226"/>
    </source>
</evidence>
<evidence type="ECO:0000259" key="8">
    <source>
        <dbReference type="Pfam" id="PF05198"/>
    </source>
</evidence>
<dbReference type="HAMAP" id="MF_00080">
    <property type="entry name" value="IF_3"/>
    <property type="match status" value="1"/>
</dbReference>
<dbReference type="PATRIC" id="fig|39777.7.peg.1775"/>
<feature type="domain" description="Translation initiation factor 3 C-terminal" evidence="7">
    <location>
        <begin position="109"/>
        <end position="193"/>
    </location>
</feature>
<evidence type="ECO:0000256" key="1">
    <source>
        <dbReference type="ARBA" id="ARBA00005439"/>
    </source>
</evidence>
<keyword evidence="3 4" id="KW-0648">Protein biosynthesis</keyword>
<dbReference type="STRING" id="39777.B7L28_05865"/>
<name>A0A133S1D1_9FIRM</name>
<dbReference type="Pfam" id="PF00707">
    <property type="entry name" value="IF3_C"/>
    <property type="match status" value="1"/>
</dbReference>
<dbReference type="PROSITE" id="PS00938">
    <property type="entry name" value="IF3"/>
    <property type="match status" value="1"/>
</dbReference>
<sequence>MRLHIENSIRMVYAIRFFILLEVKAISKDTPRINEEIRARELRVVGPENEQIGIMSGREALALAEEKHLDLVEIAPNAKPPVARIMNYGKYRYEQQKREKEAKKKQKIVTLKEVKLRPHIEDHDFYVKMKNASKFLGEGNKVKVTIMFRGRELSHPELGMAVLTRFAEELKETASIEKAAKLEGRNMTMILVSK</sequence>
<evidence type="ECO:0000256" key="2">
    <source>
        <dbReference type="ARBA" id="ARBA00022540"/>
    </source>
</evidence>
<accession>A0A133S1D1</accession>
<evidence type="ECO:0000256" key="4">
    <source>
        <dbReference type="HAMAP-Rule" id="MF_00080"/>
    </source>
</evidence>
<evidence type="ECO:0000256" key="6">
    <source>
        <dbReference type="RuleBase" id="RU000646"/>
    </source>
</evidence>
<dbReference type="GO" id="GO:0016020">
    <property type="term" value="C:membrane"/>
    <property type="evidence" value="ECO:0007669"/>
    <property type="project" value="TreeGrafter"/>
</dbReference>
<comment type="subcellular location">
    <subcellularLocation>
        <location evidence="4 6">Cytoplasm</location>
    </subcellularLocation>
</comment>
<reference evidence="9 10" key="1">
    <citation type="submission" date="2016-01" db="EMBL/GenBank/DDBJ databases">
        <authorList>
            <person name="Oliw E.H."/>
        </authorList>
    </citation>
    <scope>NUCLEOTIDE SEQUENCE [LARGE SCALE GENOMIC DNA]</scope>
    <source>
        <strain evidence="9 10">CMW7756B</strain>
    </source>
</reference>
<dbReference type="GO" id="GO:0032790">
    <property type="term" value="P:ribosome disassembly"/>
    <property type="evidence" value="ECO:0007669"/>
    <property type="project" value="TreeGrafter"/>
</dbReference>
<dbReference type="NCBIfam" id="TIGR00168">
    <property type="entry name" value="infC"/>
    <property type="match status" value="1"/>
</dbReference>
<organism evidence="9">
    <name type="scientific">Veillonella atypica</name>
    <dbReference type="NCBI Taxonomy" id="39777"/>
    <lineage>
        <taxon>Bacteria</taxon>
        <taxon>Bacillati</taxon>
        <taxon>Bacillota</taxon>
        <taxon>Negativicutes</taxon>
        <taxon>Veillonellales</taxon>
        <taxon>Veillonellaceae</taxon>
        <taxon>Veillonella</taxon>
    </lineage>
</organism>
<dbReference type="Gene3D" id="3.10.20.80">
    <property type="entry name" value="Translation initiation factor 3 (IF-3), N-terminal domain"/>
    <property type="match status" value="1"/>
</dbReference>
<dbReference type="SUPFAM" id="SSF54364">
    <property type="entry name" value="Translation initiation factor IF3, N-terminal domain"/>
    <property type="match status" value="1"/>
</dbReference>
<dbReference type="AlphaFoldDB" id="A0A133S1D1"/>
<dbReference type="GO" id="GO:0003743">
    <property type="term" value="F:translation initiation factor activity"/>
    <property type="evidence" value="ECO:0007669"/>
    <property type="project" value="UniProtKB-UniRule"/>
</dbReference>
<dbReference type="InterPro" id="IPR036788">
    <property type="entry name" value="T_IF-3_C_sf"/>
</dbReference>
<comment type="caution">
    <text evidence="9">The sequence shown here is derived from an EMBL/GenBank/DDBJ whole genome shotgun (WGS) entry which is preliminary data.</text>
</comment>
<dbReference type="GO" id="GO:0043022">
    <property type="term" value="F:ribosome binding"/>
    <property type="evidence" value="ECO:0007669"/>
    <property type="project" value="UniProtKB-ARBA"/>
</dbReference>
<dbReference type="PANTHER" id="PTHR10938">
    <property type="entry name" value="TRANSLATION INITIATION FACTOR IF-3"/>
    <property type="match status" value="1"/>
</dbReference>
<dbReference type="Gene3D" id="3.30.110.10">
    <property type="entry name" value="Translation initiation factor 3 (IF-3), C-terminal domain"/>
    <property type="match status" value="1"/>
</dbReference>
<feature type="domain" description="Translation initiation factor 3 N-terminal" evidence="8">
    <location>
        <begin position="33"/>
        <end position="102"/>
    </location>
</feature>
<dbReference type="InterPro" id="IPR019815">
    <property type="entry name" value="Translation_initiation_fac_3_C"/>
</dbReference>
<comment type="similarity">
    <text evidence="1 4 6">Belongs to the IF-3 family.</text>
</comment>
<proteinExistence type="inferred from homology"/>
<dbReference type="InterPro" id="IPR019814">
    <property type="entry name" value="Translation_initiation_fac_3_N"/>
</dbReference>
<dbReference type="SUPFAM" id="SSF55200">
    <property type="entry name" value="Translation initiation factor IF3, C-terminal domain"/>
    <property type="match status" value="1"/>
</dbReference>